<evidence type="ECO:0000313" key="1">
    <source>
        <dbReference type="EMBL" id="KNC77590.1"/>
    </source>
</evidence>
<dbReference type="RefSeq" id="XP_014151492.1">
    <property type="nucleotide sequence ID" value="XM_014296017.1"/>
</dbReference>
<dbReference type="EMBL" id="KQ242687">
    <property type="protein sequence ID" value="KNC77590.1"/>
    <property type="molecule type" value="Genomic_DNA"/>
</dbReference>
<dbReference type="Proteomes" id="UP000054560">
    <property type="component" value="Unassembled WGS sequence"/>
</dbReference>
<sequence>MGHPINKRQPVFPNPVLPGFDLFPGDPFGTNVDPTGFPAVGDIAMNNPAVAPGDDDVGALGPLAGVVNNLFGNGNDLPFPELP</sequence>
<gene>
    <name evidence="1" type="ORF">SARC_09948</name>
</gene>
<protein>
    <submittedName>
        <fullName evidence="1">Uncharacterized protein</fullName>
    </submittedName>
</protein>
<evidence type="ECO:0000313" key="2">
    <source>
        <dbReference type="Proteomes" id="UP000054560"/>
    </source>
</evidence>
<organism evidence="1 2">
    <name type="scientific">Sphaeroforma arctica JP610</name>
    <dbReference type="NCBI Taxonomy" id="667725"/>
    <lineage>
        <taxon>Eukaryota</taxon>
        <taxon>Ichthyosporea</taxon>
        <taxon>Ichthyophonida</taxon>
        <taxon>Sphaeroforma</taxon>
    </lineage>
</organism>
<reference evidence="1 2" key="1">
    <citation type="submission" date="2011-02" db="EMBL/GenBank/DDBJ databases">
        <title>The Genome Sequence of Sphaeroforma arctica JP610.</title>
        <authorList>
            <consortium name="The Broad Institute Genome Sequencing Platform"/>
            <person name="Russ C."/>
            <person name="Cuomo C."/>
            <person name="Young S.K."/>
            <person name="Zeng Q."/>
            <person name="Gargeya S."/>
            <person name="Alvarado L."/>
            <person name="Berlin A."/>
            <person name="Chapman S.B."/>
            <person name="Chen Z."/>
            <person name="Freedman E."/>
            <person name="Gellesch M."/>
            <person name="Goldberg J."/>
            <person name="Griggs A."/>
            <person name="Gujja S."/>
            <person name="Heilman E."/>
            <person name="Heiman D."/>
            <person name="Howarth C."/>
            <person name="Mehta T."/>
            <person name="Neiman D."/>
            <person name="Pearson M."/>
            <person name="Roberts A."/>
            <person name="Saif S."/>
            <person name="Shea T."/>
            <person name="Shenoy N."/>
            <person name="Sisk P."/>
            <person name="Stolte C."/>
            <person name="Sykes S."/>
            <person name="White J."/>
            <person name="Yandava C."/>
            <person name="Burger G."/>
            <person name="Gray M.W."/>
            <person name="Holland P.W.H."/>
            <person name="King N."/>
            <person name="Lang F.B.F."/>
            <person name="Roger A.J."/>
            <person name="Ruiz-Trillo I."/>
            <person name="Haas B."/>
            <person name="Nusbaum C."/>
            <person name="Birren B."/>
        </authorList>
    </citation>
    <scope>NUCLEOTIDE SEQUENCE [LARGE SCALE GENOMIC DNA]</scope>
    <source>
        <strain evidence="1 2">JP610</strain>
    </source>
</reference>
<proteinExistence type="predicted"/>
<dbReference type="GeneID" id="25910452"/>
<keyword evidence="2" id="KW-1185">Reference proteome</keyword>
<name>A0A0L0FLG6_9EUKA</name>
<dbReference type="AlphaFoldDB" id="A0A0L0FLG6"/>
<accession>A0A0L0FLG6</accession>